<evidence type="ECO:0000313" key="10">
    <source>
        <dbReference type="EMBL" id="TKC91259.1"/>
    </source>
</evidence>
<sequence>MIAASPSTRTAKTCARSAAPPVPPMTTARSFSRSHIAAANVGTSTESPLSDRTWCSSEARSSAEICFAGPPPFSEMPPMMSARLVLGSRTMEPTGAGGGESSFRSIDVSFRAAPGVHASGRGRAPVEAASVISMLGPQAKMPMASARRAVFFIRSTISVFKGATKGAELVRSPDAEARSTLPPVDSSGYDARMSPPAPLPPLAPGALPLAGHLIAYRQDPLGFLMNLAARGRIVGMRLGPIEAFLLREPEDIDRVLVSEHRRFWKDRMTRGLGRVLGDGLLTSEGDIWLRHRRLLAPAFHRERIAAYGNDMALAADRFARSLQPGEVRDIHADMMRLTLEIVAKALFDSDVGPRAADVAHALDVVVGRFGDGSITLFPWLEHLPLPSNRRSRDAIATLDDVLLGVVRARRARGGGGSDLLSMLLAAEDDAGRGLSDREMRDELMTLFLAGHETTALALSYAFVLLSKHPDVEARLRAESDAVLRDTLPTTEHLARLPFARAVILETLRLYPPAWAIGREAIEETSLAGYRIPKGTQLWISQWVNHRDARYFPEPERFLPDRWLGGLERSLPRFAYYPFGGGPRICIGNQFSLLEATIVLATILRRVRVRLLERRPLSLLPMITLRPQDPIVVAYEPAPKPELLRAPVSAAP</sequence>
<name>A0A4U1ICE9_9BACT</name>
<dbReference type="PROSITE" id="PS00086">
    <property type="entry name" value="CYTOCHROME_P450"/>
    <property type="match status" value="1"/>
</dbReference>
<evidence type="ECO:0000256" key="7">
    <source>
        <dbReference type="PIRSR" id="PIRSR602403-1"/>
    </source>
</evidence>
<keyword evidence="3 7" id="KW-0479">Metal-binding</keyword>
<comment type="similarity">
    <text evidence="1 8">Belongs to the cytochrome P450 family.</text>
</comment>
<feature type="region of interest" description="Disordered" evidence="9">
    <location>
        <begin position="1"/>
        <end position="29"/>
    </location>
</feature>
<protein>
    <submittedName>
        <fullName evidence="10">Cytochrome P450</fullName>
    </submittedName>
</protein>
<comment type="caution">
    <text evidence="10">The sequence shown here is derived from an EMBL/GenBank/DDBJ whole genome shotgun (WGS) entry which is preliminary data.</text>
</comment>
<proteinExistence type="inferred from homology"/>
<dbReference type="InterPro" id="IPR050196">
    <property type="entry name" value="Cytochrome_P450_Monoox"/>
</dbReference>
<keyword evidence="4 8" id="KW-0560">Oxidoreductase</keyword>
<keyword evidence="6 8" id="KW-0503">Monooxygenase</keyword>
<keyword evidence="2 7" id="KW-0349">Heme</keyword>
<keyword evidence="11" id="KW-1185">Reference proteome</keyword>
<dbReference type="InterPro" id="IPR001128">
    <property type="entry name" value="Cyt_P450"/>
</dbReference>
<dbReference type="Gene3D" id="1.10.630.10">
    <property type="entry name" value="Cytochrome P450"/>
    <property type="match status" value="1"/>
</dbReference>
<dbReference type="PANTHER" id="PTHR24291:SF50">
    <property type="entry name" value="BIFUNCTIONAL ALBAFLAVENONE MONOOXYGENASE_TERPENE SYNTHASE"/>
    <property type="match status" value="1"/>
</dbReference>
<evidence type="ECO:0000256" key="3">
    <source>
        <dbReference type="ARBA" id="ARBA00022723"/>
    </source>
</evidence>
<dbReference type="InterPro" id="IPR002403">
    <property type="entry name" value="Cyt_P450_E_grp-IV"/>
</dbReference>
<dbReference type="GO" id="GO:0004497">
    <property type="term" value="F:monooxygenase activity"/>
    <property type="evidence" value="ECO:0007669"/>
    <property type="project" value="UniProtKB-KW"/>
</dbReference>
<organism evidence="10 11">
    <name type="scientific">Polyangium fumosum</name>
    <dbReference type="NCBI Taxonomy" id="889272"/>
    <lineage>
        <taxon>Bacteria</taxon>
        <taxon>Pseudomonadati</taxon>
        <taxon>Myxococcota</taxon>
        <taxon>Polyangia</taxon>
        <taxon>Polyangiales</taxon>
        <taxon>Polyangiaceae</taxon>
        <taxon>Polyangium</taxon>
    </lineage>
</organism>
<dbReference type="InterPro" id="IPR017972">
    <property type="entry name" value="Cyt_P450_CS"/>
</dbReference>
<dbReference type="EMBL" id="SSMQ01000144">
    <property type="protein sequence ID" value="TKC91259.1"/>
    <property type="molecule type" value="Genomic_DNA"/>
</dbReference>
<dbReference type="CDD" id="cd20620">
    <property type="entry name" value="CYP132-like"/>
    <property type="match status" value="1"/>
</dbReference>
<dbReference type="Proteomes" id="UP000309215">
    <property type="component" value="Unassembled WGS sequence"/>
</dbReference>
<evidence type="ECO:0000256" key="9">
    <source>
        <dbReference type="SAM" id="MobiDB-lite"/>
    </source>
</evidence>
<dbReference type="PANTHER" id="PTHR24291">
    <property type="entry name" value="CYTOCHROME P450 FAMILY 4"/>
    <property type="match status" value="1"/>
</dbReference>
<dbReference type="OrthoDB" id="9764248at2"/>
<evidence type="ECO:0000256" key="1">
    <source>
        <dbReference type="ARBA" id="ARBA00010617"/>
    </source>
</evidence>
<evidence type="ECO:0000256" key="5">
    <source>
        <dbReference type="ARBA" id="ARBA00023004"/>
    </source>
</evidence>
<dbReference type="GO" id="GO:0005506">
    <property type="term" value="F:iron ion binding"/>
    <property type="evidence" value="ECO:0007669"/>
    <property type="project" value="InterPro"/>
</dbReference>
<evidence type="ECO:0000313" key="11">
    <source>
        <dbReference type="Proteomes" id="UP000309215"/>
    </source>
</evidence>
<feature type="binding site" description="axial binding residue" evidence="7">
    <location>
        <position position="585"/>
    </location>
    <ligand>
        <name>heme</name>
        <dbReference type="ChEBI" id="CHEBI:30413"/>
    </ligand>
    <ligandPart>
        <name>Fe</name>
        <dbReference type="ChEBI" id="CHEBI:18248"/>
    </ligandPart>
</feature>
<dbReference type="PRINTS" id="PR00385">
    <property type="entry name" value="P450"/>
</dbReference>
<feature type="compositionally biased region" description="Polar residues" evidence="9">
    <location>
        <begin position="1"/>
        <end position="11"/>
    </location>
</feature>
<dbReference type="SUPFAM" id="SSF48264">
    <property type="entry name" value="Cytochrome P450"/>
    <property type="match status" value="1"/>
</dbReference>
<dbReference type="InterPro" id="IPR036396">
    <property type="entry name" value="Cyt_P450_sf"/>
</dbReference>
<evidence type="ECO:0000256" key="6">
    <source>
        <dbReference type="ARBA" id="ARBA00023033"/>
    </source>
</evidence>
<dbReference type="GO" id="GO:0016705">
    <property type="term" value="F:oxidoreductase activity, acting on paired donors, with incorporation or reduction of molecular oxygen"/>
    <property type="evidence" value="ECO:0007669"/>
    <property type="project" value="InterPro"/>
</dbReference>
<keyword evidence="5 7" id="KW-0408">Iron</keyword>
<dbReference type="PRINTS" id="PR00465">
    <property type="entry name" value="EP450IV"/>
</dbReference>
<gene>
    <name evidence="10" type="ORF">E8A74_50730</name>
</gene>
<dbReference type="GO" id="GO:0020037">
    <property type="term" value="F:heme binding"/>
    <property type="evidence" value="ECO:0007669"/>
    <property type="project" value="InterPro"/>
</dbReference>
<reference evidence="10 11" key="1">
    <citation type="submission" date="2019-04" db="EMBL/GenBank/DDBJ databases">
        <authorList>
            <person name="Li Y."/>
            <person name="Wang J."/>
        </authorList>
    </citation>
    <scope>NUCLEOTIDE SEQUENCE [LARGE SCALE GENOMIC DNA]</scope>
    <source>
        <strain evidence="10 11">DSM 14668</strain>
    </source>
</reference>
<dbReference type="AlphaFoldDB" id="A0A4U1ICE9"/>
<evidence type="ECO:0000256" key="8">
    <source>
        <dbReference type="RuleBase" id="RU000461"/>
    </source>
</evidence>
<accession>A0A4U1ICE9</accession>
<comment type="cofactor">
    <cofactor evidence="7">
        <name>heme</name>
        <dbReference type="ChEBI" id="CHEBI:30413"/>
    </cofactor>
</comment>
<evidence type="ECO:0000256" key="4">
    <source>
        <dbReference type="ARBA" id="ARBA00023002"/>
    </source>
</evidence>
<evidence type="ECO:0000256" key="2">
    <source>
        <dbReference type="ARBA" id="ARBA00022617"/>
    </source>
</evidence>
<dbReference type="Pfam" id="PF00067">
    <property type="entry name" value="p450"/>
    <property type="match status" value="1"/>
</dbReference>